<dbReference type="Proteomes" id="UP000075357">
    <property type="component" value="Unassembled WGS sequence"/>
</dbReference>
<dbReference type="InterPro" id="IPR000182">
    <property type="entry name" value="GNAT_dom"/>
</dbReference>
<dbReference type="InterPro" id="IPR016181">
    <property type="entry name" value="Acyl_CoA_acyltransferase"/>
</dbReference>
<reference evidence="2 3" key="1">
    <citation type="submission" date="2016-01" db="EMBL/GenBank/DDBJ databases">
        <title>Draft genome sequences of Microbacterium laevaniformans LCDC 91-0039 and the type strain of Microbacterium hominis LCDC 84-209.</title>
        <authorList>
            <person name="Bernier A.-M."/>
            <person name="Bernard K."/>
        </authorList>
    </citation>
    <scope>NUCLEOTIDE SEQUENCE [LARGE SCALE GENOMIC DNA]</scope>
    <source>
        <strain evidence="2 3">LCDC 91-0039</strain>
    </source>
</reference>
<dbReference type="PANTHER" id="PTHR43861:SF1">
    <property type="entry name" value="TRANS-ACONITATE 2-METHYLTRANSFERASE"/>
    <property type="match status" value="1"/>
</dbReference>
<evidence type="ECO:0000313" key="2">
    <source>
        <dbReference type="EMBL" id="KXZ60794.1"/>
    </source>
</evidence>
<sequence>MTATVRRLTAEEIDTDGFLALLGEAADLDTDALIRIRDVELPTMTVVGTVDGSVLGFAAFGADTHGEDRTELHYIAVAHEARGTGLGSRLVDAARRADPTRPLYASTDDDAVDFYRRLGFVVSDAPDDPRWPTRQRYDCLLEPVGDPAELTLDAYRAHARRYAQRTPATPSPLVAELAARLPVGSCVLELGSGPGRDADALEAAGFAVDRTDAAASFVAMQHDAGHPARLLDVRDADFGGPYDGVFASAVLLHVARPRLDGVLSRARMATRPGGVMIASFKKGDGEHWSDAKLEVPRHFVLWREDALADAFATAGWTDVEVRDSSSPHAAESWITVTARNGSRD</sequence>
<dbReference type="Pfam" id="PF00583">
    <property type="entry name" value="Acetyltransf_1"/>
    <property type="match status" value="1"/>
</dbReference>
<name>A0A150HFS7_9MICO</name>
<organism evidence="2 3">
    <name type="scientific">Microbacterium laevaniformans</name>
    <dbReference type="NCBI Taxonomy" id="36807"/>
    <lineage>
        <taxon>Bacteria</taxon>
        <taxon>Bacillati</taxon>
        <taxon>Actinomycetota</taxon>
        <taxon>Actinomycetes</taxon>
        <taxon>Micrococcales</taxon>
        <taxon>Microbacteriaceae</taxon>
        <taxon>Microbacterium</taxon>
    </lineage>
</organism>
<dbReference type="AlphaFoldDB" id="A0A150HFS7"/>
<dbReference type="CDD" id="cd04301">
    <property type="entry name" value="NAT_SF"/>
    <property type="match status" value="1"/>
</dbReference>
<feature type="domain" description="N-acetyltransferase" evidence="1">
    <location>
        <begin position="3"/>
        <end position="142"/>
    </location>
</feature>
<gene>
    <name evidence="2" type="ORF">Mlaev_01045</name>
</gene>
<dbReference type="InterPro" id="IPR029063">
    <property type="entry name" value="SAM-dependent_MTases_sf"/>
</dbReference>
<protein>
    <submittedName>
        <fullName evidence="2">Acetyltransferase (GNAT) family protein</fullName>
    </submittedName>
</protein>
<dbReference type="SUPFAM" id="SSF53335">
    <property type="entry name" value="S-adenosyl-L-methionine-dependent methyltransferases"/>
    <property type="match status" value="1"/>
</dbReference>
<dbReference type="Pfam" id="PF13489">
    <property type="entry name" value="Methyltransf_23"/>
    <property type="match status" value="1"/>
</dbReference>
<dbReference type="Gene3D" id="3.40.50.150">
    <property type="entry name" value="Vaccinia Virus protein VP39"/>
    <property type="match status" value="1"/>
</dbReference>
<dbReference type="PROSITE" id="PS51186">
    <property type="entry name" value="GNAT"/>
    <property type="match status" value="1"/>
</dbReference>
<evidence type="ECO:0000259" key="1">
    <source>
        <dbReference type="PROSITE" id="PS51186"/>
    </source>
</evidence>
<dbReference type="RefSeq" id="WP_197461905.1">
    <property type="nucleotide sequence ID" value="NZ_LRAD01000026.1"/>
</dbReference>
<comment type="caution">
    <text evidence="2">The sequence shown here is derived from an EMBL/GenBank/DDBJ whole genome shotgun (WGS) entry which is preliminary data.</text>
</comment>
<dbReference type="CDD" id="cd02440">
    <property type="entry name" value="AdoMet_MTases"/>
    <property type="match status" value="1"/>
</dbReference>
<dbReference type="STRING" id="36807.Mlaev_01045"/>
<proteinExistence type="predicted"/>
<dbReference type="EMBL" id="LRAD01000026">
    <property type="protein sequence ID" value="KXZ60794.1"/>
    <property type="molecule type" value="Genomic_DNA"/>
</dbReference>
<keyword evidence="2" id="KW-0808">Transferase</keyword>
<dbReference type="Gene3D" id="3.40.630.30">
    <property type="match status" value="1"/>
</dbReference>
<accession>A0A150HFS7</accession>
<dbReference type="SUPFAM" id="SSF55729">
    <property type="entry name" value="Acyl-CoA N-acyltransferases (Nat)"/>
    <property type="match status" value="1"/>
</dbReference>
<dbReference type="PANTHER" id="PTHR43861">
    <property type="entry name" value="TRANS-ACONITATE 2-METHYLTRANSFERASE-RELATED"/>
    <property type="match status" value="1"/>
</dbReference>
<dbReference type="PATRIC" id="fig|36807.3.peg.1074"/>
<evidence type="ECO:0000313" key="3">
    <source>
        <dbReference type="Proteomes" id="UP000075357"/>
    </source>
</evidence>
<dbReference type="GO" id="GO:0016747">
    <property type="term" value="F:acyltransferase activity, transferring groups other than amino-acyl groups"/>
    <property type="evidence" value="ECO:0007669"/>
    <property type="project" value="InterPro"/>
</dbReference>
<keyword evidence="3" id="KW-1185">Reference proteome</keyword>